<keyword evidence="5" id="KW-0274">FAD</keyword>
<dbReference type="GO" id="GO:0001735">
    <property type="term" value="F:prenylcysteine oxidase activity"/>
    <property type="evidence" value="ECO:0007669"/>
    <property type="project" value="InterPro"/>
</dbReference>
<dbReference type="EMBL" id="OC317447">
    <property type="protein sequence ID" value="CAD7396947.1"/>
    <property type="molecule type" value="Genomic_DNA"/>
</dbReference>
<dbReference type="InterPro" id="IPR017046">
    <property type="entry name" value="Prenylcysteine_Oxase1"/>
</dbReference>
<dbReference type="PANTHER" id="PTHR15944">
    <property type="entry name" value="FARNESYLCYSTEINE LYASE"/>
    <property type="match status" value="1"/>
</dbReference>
<dbReference type="PANTHER" id="PTHR15944:SF0">
    <property type="entry name" value="PRENYLCYSTEINE LYASE DOMAIN-CONTAINING PROTEIN"/>
    <property type="match status" value="1"/>
</dbReference>
<evidence type="ECO:0000256" key="3">
    <source>
        <dbReference type="ARBA" id="ARBA00022630"/>
    </source>
</evidence>
<keyword evidence="7" id="KW-0325">Glycoprotein</keyword>
<proteinExistence type="inferred from homology"/>
<comment type="cofactor">
    <cofactor evidence="1">
        <name>FAD</name>
        <dbReference type="ChEBI" id="CHEBI:57692"/>
    </cofactor>
</comment>
<dbReference type="AlphaFoldDB" id="A0A7R9CLH4"/>
<name>A0A7R9CLH4_TIMCR</name>
<evidence type="ECO:0000256" key="6">
    <source>
        <dbReference type="ARBA" id="ARBA00023002"/>
    </source>
</evidence>
<dbReference type="Pfam" id="PF13450">
    <property type="entry name" value="NAD_binding_8"/>
    <property type="match status" value="1"/>
</dbReference>
<evidence type="ECO:0000313" key="9">
    <source>
        <dbReference type="EMBL" id="CAD7396947.1"/>
    </source>
</evidence>
<comment type="similarity">
    <text evidence="2">Belongs to the prenylcysteine oxidase family.</text>
</comment>
<dbReference type="Pfam" id="PF07156">
    <property type="entry name" value="Prenylcys_lyase"/>
    <property type="match status" value="1"/>
</dbReference>
<protein>
    <recommendedName>
        <fullName evidence="8">Prenylcysteine lyase domain-containing protein</fullName>
    </recommendedName>
</protein>
<evidence type="ECO:0000259" key="8">
    <source>
        <dbReference type="Pfam" id="PF07156"/>
    </source>
</evidence>
<dbReference type="InterPro" id="IPR036188">
    <property type="entry name" value="FAD/NAD-bd_sf"/>
</dbReference>
<evidence type="ECO:0000256" key="7">
    <source>
        <dbReference type="ARBA" id="ARBA00023180"/>
    </source>
</evidence>
<keyword evidence="6" id="KW-0560">Oxidoreductase</keyword>
<accession>A0A7R9CLH4</accession>
<evidence type="ECO:0000256" key="2">
    <source>
        <dbReference type="ARBA" id="ARBA00009967"/>
    </source>
</evidence>
<evidence type="ECO:0000256" key="1">
    <source>
        <dbReference type="ARBA" id="ARBA00001974"/>
    </source>
</evidence>
<dbReference type="Gene3D" id="3.50.50.60">
    <property type="entry name" value="FAD/NAD(P)-binding domain"/>
    <property type="match status" value="1"/>
</dbReference>
<gene>
    <name evidence="9" type="ORF">TCEB3V08_LOCUS3846</name>
</gene>
<sequence length="232" mass="25991">MPASTQDIGGVSPVSGSSDAILEASGSQTFCHTDHIPQPFHLYTKACSYPYHTINIPGSGHFVLAEQQWYSLELLVKFDTNDNGQYLCDPDDDDDDSSVCCPTPIIGGGIGGTSAAFFIHDLFGSNGAQIDLYESNRIGGRLATIEVNNQKYEAGGSILHPRNKYMSDFVKLFGLKKRINDNFRYGIYDGEEFVFTESQWEIMNYIKLVWRYGLGPLKLQNYIDDILTRFER</sequence>
<dbReference type="GO" id="GO:0030328">
    <property type="term" value="P:prenylcysteine catabolic process"/>
    <property type="evidence" value="ECO:0007669"/>
    <property type="project" value="InterPro"/>
</dbReference>
<dbReference type="SUPFAM" id="SSF51905">
    <property type="entry name" value="FAD/NAD(P)-binding domain"/>
    <property type="match status" value="1"/>
</dbReference>
<keyword evidence="3" id="KW-0285">Flavoprotein</keyword>
<reference evidence="9" key="1">
    <citation type="submission" date="2020-11" db="EMBL/GenBank/DDBJ databases">
        <authorList>
            <person name="Tran Van P."/>
        </authorList>
    </citation>
    <scope>NUCLEOTIDE SEQUENCE</scope>
</reference>
<organism evidence="9">
    <name type="scientific">Timema cristinae</name>
    <name type="common">Walking stick</name>
    <dbReference type="NCBI Taxonomy" id="61476"/>
    <lineage>
        <taxon>Eukaryota</taxon>
        <taxon>Metazoa</taxon>
        <taxon>Ecdysozoa</taxon>
        <taxon>Arthropoda</taxon>
        <taxon>Hexapoda</taxon>
        <taxon>Insecta</taxon>
        <taxon>Pterygota</taxon>
        <taxon>Neoptera</taxon>
        <taxon>Polyneoptera</taxon>
        <taxon>Phasmatodea</taxon>
        <taxon>Timematodea</taxon>
        <taxon>Timematoidea</taxon>
        <taxon>Timematidae</taxon>
        <taxon>Timema</taxon>
    </lineage>
</organism>
<dbReference type="GO" id="GO:0030327">
    <property type="term" value="P:prenylated protein catabolic process"/>
    <property type="evidence" value="ECO:0007669"/>
    <property type="project" value="TreeGrafter"/>
</dbReference>
<dbReference type="InterPro" id="IPR010795">
    <property type="entry name" value="Prenylcys_lyase"/>
</dbReference>
<keyword evidence="4" id="KW-0732">Signal</keyword>
<evidence type="ECO:0000256" key="4">
    <source>
        <dbReference type="ARBA" id="ARBA00022729"/>
    </source>
</evidence>
<evidence type="ECO:0000256" key="5">
    <source>
        <dbReference type="ARBA" id="ARBA00022827"/>
    </source>
</evidence>
<feature type="domain" description="Prenylcysteine lyase" evidence="8">
    <location>
        <begin position="195"/>
        <end position="232"/>
    </location>
</feature>